<accession>A0ABT3UWS6</accession>
<keyword evidence="2" id="KW-1185">Reference proteome</keyword>
<organism evidence="1 2">
    <name type="scientific">Streptomyces ortus</name>
    <dbReference type="NCBI Taxonomy" id="2867268"/>
    <lineage>
        <taxon>Bacteria</taxon>
        <taxon>Bacillati</taxon>
        <taxon>Actinomycetota</taxon>
        <taxon>Actinomycetes</taxon>
        <taxon>Kitasatosporales</taxon>
        <taxon>Streptomycetaceae</taxon>
        <taxon>Streptomyces</taxon>
    </lineage>
</organism>
<dbReference type="RefSeq" id="WP_267025122.1">
    <property type="nucleotide sequence ID" value="NZ_JAIFZO010000002.1"/>
</dbReference>
<protein>
    <submittedName>
        <fullName evidence="1">Uncharacterized protein</fullName>
    </submittedName>
</protein>
<dbReference type="EMBL" id="JAIFZO010000002">
    <property type="protein sequence ID" value="MCX4232019.1"/>
    <property type="molecule type" value="Genomic_DNA"/>
</dbReference>
<comment type="caution">
    <text evidence="1">The sequence shown here is derived from an EMBL/GenBank/DDBJ whole genome shotgun (WGS) entry which is preliminary data.</text>
</comment>
<name>A0ABT3UWS6_9ACTN</name>
<evidence type="ECO:0000313" key="1">
    <source>
        <dbReference type="EMBL" id="MCX4232019.1"/>
    </source>
</evidence>
<proteinExistence type="predicted"/>
<gene>
    <name evidence="1" type="ORF">K3769_04335</name>
</gene>
<reference evidence="1" key="1">
    <citation type="journal article" date="2022" name="bioRxiv">
        <title>Discovery and biosynthetic assessment of Streptomyces ortus sp nov. isolated from a deep-sea sponge.</title>
        <authorList>
            <person name="Williams S.E."/>
        </authorList>
    </citation>
    <scope>NUCLEOTIDE SEQUENCE</scope>
    <source>
        <strain evidence="1">A15ISP2-DRY2</strain>
    </source>
</reference>
<dbReference type="Proteomes" id="UP001165590">
    <property type="component" value="Unassembled WGS sequence"/>
</dbReference>
<evidence type="ECO:0000313" key="2">
    <source>
        <dbReference type="Proteomes" id="UP001165590"/>
    </source>
</evidence>
<sequence>MAMKLAASSTEYVRVTAVSKVAGVSINVASPPKFAFLPASSTGNPEVGDWVTGEWAAPAARILIGPNGGTTTLEPGEYRVWLSWAAGSENPVYLTGDPLIVY</sequence>